<dbReference type="Proteomes" id="UP000176204">
    <property type="component" value="Chromosome I"/>
</dbReference>
<sequence length="181" mass="20667">MSTPQWNDTFMRLFTEAVDRFHQGHTRWQDIFTAPEIEFLATIGYRTREMFDFVEDFAQEGDPSPTTALLVASVRRDFFLTAQRGIVSNTTLITVNELPTFGDEVHGIAYLPRIIKKAEGKLYGNLDPDIMYCCGGDRKFLREHGNIHPADFLRMIWGAKGDRQKIVTYVLNAMKNAGQEG</sequence>
<accession>A0A1H6LNE1</accession>
<reference evidence="2" key="1">
    <citation type="submission" date="2016-09" db="EMBL/GenBank/DDBJ databases">
        <authorList>
            <person name="Koehorst J."/>
        </authorList>
    </citation>
    <scope>NUCLEOTIDE SEQUENCE [LARGE SCALE GENOMIC DNA]</scope>
</reference>
<name>A0A1H6LNE1_9BACT</name>
<gene>
    <name evidence="1" type="ORF">PYTT_1333</name>
</gene>
<proteinExistence type="predicted"/>
<evidence type="ECO:0000313" key="2">
    <source>
        <dbReference type="Proteomes" id="UP000176204"/>
    </source>
</evidence>
<evidence type="ECO:0008006" key="3">
    <source>
        <dbReference type="Google" id="ProtNLM"/>
    </source>
</evidence>
<evidence type="ECO:0000313" key="1">
    <source>
        <dbReference type="EMBL" id="SEH86931.1"/>
    </source>
</evidence>
<dbReference type="AlphaFoldDB" id="A0A1H6LNE1"/>
<organism evidence="1 2">
    <name type="scientific">Akkermansia glycaniphila</name>
    <dbReference type="NCBI Taxonomy" id="1679444"/>
    <lineage>
        <taxon>Bacteria</taxon>
        <taxon>Pseudomonadati</taxon>
        <taxon>Verrucomicrobiota</taxon>
        <taxon>Verrucomicrobiia</taxon>
        <taxon>Verrucomicrobiales</taxon>
        <taxon>Akkermansiaceae</taxon>
        <taxon>Akkermansia</taxon>
    </lineage>
</organism>
<dbReference type="STRING" id="1679444.PYTT_1333"/>
<dbReference type="EMBL" id="LT629973">
    <property type="protein sequence ID" value="SEH86931.1"/>
    <property type="molecule type" value="Genomic_DNA"/>
</dbReference>
<keyword evidence="2" id="KW-1185">Reference proteome</keyword>
<dbReference type="RefSeq" id="WP_067773512.1">
    <property type="nucleotide sequence ID" value="NZ_JACVVN010000013.1"/>
</dbReference>
<protein>
    <recommendedName>
        <fullName evidence="3">DUF5069 domain-containing protein</fullName>
    </recommendedName>
</protein>
<dbReference type="KEGG" id="agl:PYTT_1333"/>